<dbReference type="InterPro" id="IPR053926">
    <property type="entry name" value="RecX_HTH_1st"/>
</dbReference>
<dbReference type="InterPro" id="IPR003783">
    <property type="entry name" value="Regulatory_RecX"/>
</dbReference>
<comment type="caution">
    <text evidence="8">The sequence shown here is derived from an EMBL/GenBank/DDBJ whole genome shotgun (WGS) entry which is preliminary data.</text>
</comment>
<dbReference type="InterPro" id="IPR053925">
    <property type="entry name" value="RecX_HTH_3rd"/>
</dbReference>
<dbReference type="InterPro" id="IPR036388">
    <property type="entry name" value="WH-like_DNA-bd_sf"/>
</dbReference>
<evidence type="ECO:0000256" key="3">
    <source>
        <dbReference type="ARBA" id="ARBA00018111"/>
    </source>
</evidence>
<dbReference type="HAMAP" id="MF_01114">
    <property type="entry name" value="RecX"/>
    <property type="match status" value="1"/>
</dbReference>
<reference evidence="8 9" key="1">
    <citation type="submission" date="2023-04" db="EMBL/GenBank/DDBJ databases">
        <title>A. sendaiensis sub sp. chiapanensis a novel subspecie with specific adaptation in bacterial cell wall isolated from an active volcano.</title>
        <authorList>
            <person name="Alvarez Gutierrez P.E."/>
            <person name="Ortiz Cortes L.Y."/>
        </authorList>
    </citation>
    <scope>NUCLEOTIDE SEQUENCE [LARGE SCALE GENOMIC DNA]</scope>
    <source>
        <strain evidence="8 9">PA2</strain>
    </source>
</reference>
<evidence type="ECO:0000256" key="5">
    <source>
        <dbReference type="HAMAP-Rule" id="MF_01114"/>
    </source>
</evidence>
<dbReference type="PANTHER" id="PTHR33602:SF1">
    <property type="entry name" value="REGULATORY PROTEIN RECX FAMILY PROTEIN"/>
    <property type="match status" value="1"/>
</dbReference>
<proteinExistence type="inferred from homology"/>
<dbReference type="Pfam" id="PF21982">
    <property type="entry name" value="RecX_HTH1"/>
    <property type="match status" value="1"/>
</dbReference>
<organism evidence="8 9">
    <name type="scientific">Alicyclobacillus sendaiensis PA2</name>
    <dbReference type="NCBI Taxonomy" id="3029425"/>
    <lineage>
        <taxon>Bacteria</taxon>
        <taxon>Bacillati</taxon>
        <taxon>Bacillota</taxon>
        <taxon>Bacilli</taxon>
        <taxon>Bacillales</taxon>
        <taxon>Alicyclobacillaceae</taxon>
        <taxon>Alicyclobacillus</taxon>
    </lineage>
</organism>
<evidence type="ECO:0000259" key="6">
    <source>
        <dbReference type="Pfam" id="PF21981"/>
    </source>
</evidence>
<accession>A0ABT6XVN4</accession>
<dbReference type="EMBL" id="JASGCB010000003">
    <property type="protein sequence ID" value="MDI9259146.1"/>
    <property type="molecule type" value="Genomic_DNA"/>
</dbReference>
<feature type="domain" description="RecX third three-helical" evidence="6">
    <location>
        <begin position="170"/>
        <end position="215"/>
    </location>
</feature>
<feature type="domain" description="RecX first three-helical" evidence="7">
    <location>
        <begin position="76"/>
        <end position="115"/>
    </location>
</feature>
<dbReference type="Proteomes" id="UP001529245">
    <property type="component" value="Unassembled WGS sequence"/>
</dbReference>
<comment type="function">
    <text evidence="5">Modulates RecA activity.</text>
</comment>
<evidence type="ECO:0000256" key="4">
    <source>
        <dbReference type="ARBA" id="ARBA00022490"/>
    </source>
</evidence>
<evidence type="ECO:0000256" key="1">
    <source>
        <dbReference type="ARBA" id="ARBA00004496"/>
    </source>
</evidence>
<evidence type="ECO:0000256" key="2">
    <source>
        <dbReference type="ARBA" id="ARBA00009695"/>
    </source>
</evidence>
<evidence type="ECO:0000313" key="8">
    <source>
        <dbReference type="EMBL" id="MDI9259146.1"/>
    </source>
</evidence>
<evidence type="ECO:0000313" key="9">
    <source>
        <dbReference type="Proteomes" id="UP001529245"/>
    </source>
</evidence>
<protein>
    <recommendedName>
        <fullName evidence="3 5">Regulatory protein RecX</fullName>
    </recommendedName>
</protein>
<dbReference type="Gene3D" id="1.10.10.10">
    <property type="entry name" value="Winged helix-like DNA-binding domain superfamily/Winged helix DNA-binding domain"/>
    <property type="match status" value="2"/>
</dbReference>
<gene>
    <name evidence="5" type="primary">recX</name>
    <name evidence="8" type="ORF">QID03_03005</name>
</gene>
<sequence length="231" mass="25804">MTHSTNSTPSDGEAVVLVGRTEATGRWRPLICADFEDAPSLYLTAEDWVDCGLKVGVRLSAEQYEALARRAKVAQAWHQALKLLEVRPRFEAELSRALLRKGLPRDVIDAALARLREKGLLNDEELVRDRVEAWAGTRSRREIRAKLRSRGAPAALVTESVQARVDDKAEREAAVRQAEKYVRRAAGRPADVDERRALMHLVRKGFSPSIARQAVREAVKRLAAQDDDPPV</sequence>
<dbReference type="Pfam" id="PF21981">
    <property type="entry name" value="RecX_HTH3"/>
    <property type="match status" value="1"/>
</dbReference>
<name>A0ABT6XVN4_ALISE</name>
<dbReference type="PANTHER" id="PTHR33602">
    <property type="entry name" value="REGULATORY PROTEIN RECX FAMILY PROTEIN"/>
    <property type="match status" value="1"/>
</dbReference>
<comment type="similarity">
    <text evidence="2 5">Belongs to the RecX family.</text>
</comment>
<keyword evidence="4 5" id="KW-0963">Cytoplasm</keyword>
<evidence type="ECO:0000259" key="7">
    <source>
        <dbReference type="Pfam" id="PF21982"/>
    </source>
</evidence>
<dbReference type="RefSeq" id="WP_283202719.1">
    <property type="nucleotide sequence ID" value="NZ_JASGCB010000003.1"/>
</dbReference>
<keyword evidence="9" id="KW-1185">Reference proteome</keyword>
<comment type="subcellular location">
    <subcellularLocation>
        <location evidence="1 5">Cytoplasm</location>
    </subcellularLocation>
</comment>